<dbReference type="AlphaFoldDB" id="A0A9W8QZJ8"/>
<evidence type="ECO:0000256" key="1">
    <source>
        <dbReference type="SAM" id="MobiDB-lite"/>
    </source>
</evidence>
<organism evidence="2 3">
    <name type="scientific">Fusarium falciforme</name>
    <dbReference type="NCBI Taxonomy" id="195108"/>
    <lineage>
        <taxon>Eukaryota</taxon>
        <taxon>Fungi</taxon>
        <taxon>Dikarya</taxon>
        <taxon>Ascomycota</taxon>
        <taxon>Pezizomycotina</taxon>
        <taxon>Sordariomycetes</taxon>
        <taxon>Hypocreomycetidae</taxon>
        <taxon>Hypocreales</taxon>
        <taxon>Nectriaceae</taxon>
        <taxon>Fusarium</taxon>
        <taxon>Fusarium solani species complex</taxon>
    </lineage>
</organism>
<accession>A0A9W8QZJ8</accession>
<protein>
    <submittedName>
        <fullName evidence="2">Uncharacterized protein</fullName>
    </submittedName>
</protein>
<proteinExistence type="predicted"/>
<reference evidence="2" key="1">
    <citation type="submission" date="2022-09" db="EMBL/GenBank/DDBJ databases">
        <title>Fusarium specimens isolated from Avocado Roots.</title>
        <authorList>
            <person name="Stajich J."/>
            <person name="Roper C."/>
            <person name="Heimlech-Rivalta G."/>
        </authorList>
    </citation>
    <scope>NUCLEOTIDE SEQUENCE</scope>
    <source>
        <strain evidence="2">A02</strain>
    </source>
</reference>
<comment type="caution">
    <text evidence="2">The sequence shown here is derived from an EMBL/GenBank/DDBJ whole genome shotgun (WGS) entry which is preliminary data.</text>
</comment>
<keyword evidence="3" id="KW-1185">Reference proteome</keyword>
<evidence type="ECO:0000313" key="2">
    <source>
        <dbReference type="EMBL" id="KAJ4180784.1"/>
    </source>
</evidence>
<evidence type="ECO:0000313" key="3">
    <source>
        <dbReference type="Proteomes" id="UP001152087"/>
    </source>
</evidence>
<sequence length="179" mass="19856">MHWLPGDRVKMLQWLAEGRHSIDAIRDDKPSISRLTTSIGIIRDKLHKKHRAVLKAKLLSSLTNTLKILLEKGEVTEYWDPATNKRRPRWPDDLISEYTGNGTAAMTASVEQVDDAEATRARQATATGKEEPRSATSVVVEISDDDDDFVGSEGDVQMKLVESLVAQTSAENDGQNTNN</sequence>
<gene>
    <name evidence="2" type="ORF">NW755_011507</name>
</gene>
<feature type="region of interest" description="Disordered" evidence="1">
    <location>
        <begin position="113"/>
        <end position="152"/>
    </location>
</feature>
<name>A0A9W8QZJ8_9HYPO</name>
<dbReference type="EMBL" id="JAOQAV010000045">
    <property type="protein sequence ID" value="KAJ4180784.1"/>
    <property type="molecule type" value="Genomic_DNA"/>
</dbReference>
<dbReference type="Proteomes" id="UP001152087">
    <property type="component" value="Unassembled WGS sequence"/>
</dbReference>